<proteinExistence type="predicted"/>
<organism evidence="1 2">
    <name type="scientific">Coccomyxa viridis</name>
    <dbReference type="NCBI Taxonomy" id="1274662"/>
    <lineage>
        <taxon>Eukaryota</taxon>
        <taxon>Viridiplantae</taxon>
        <taxon>Chlorophyta</taxon>
        <taxon>core chlorophytes</taxon>
        <taxon>Trebouxiophyceae</taxon>
        <taxon>Trebouxiophyceae incertae sedis</taxon>
        <taxon>Coccomyxaceae</taxon>
        <taxon>Coccomyxa</taxon>
    </lineage>
</organism>
<evidence type="ECO:0000313" key="2">
    <source>
        <dbReference type="Proteomes" id="UP001497392"/>
    </source>
</evidence>
<comment type="caution">
    <text evidence="1">The sequence shown here is derived from an EMBL/GenBank/DDBJ whole genome shotgun (WGS) entry which is preliminary data.</text>
</comment>
<reference evidence="1 2" key="1">
    <citation type="submission" date="2024-06" db="EMBL/GenBank/DDBJ databases">
        <authorList>
            <person name="Kraege A."/>
            <person name="Thomma B."/>
        </authorList>
    </citation>
    <scope>NUCLEOTIDE SEQUENCE [LARGE SCALE GENOMIC DNA]</scope>
</reference>
<keyword evidence="2" id="KW-1185">Reference proteome</keyword>
<dbReference type="Proteomes" id="UP001497392">
    <property type="component" value="Unassembled WGS sequence"/>
</dbReference>
<name>A0ABP1FS02_9CHLO</name>
<accession>A0ABP1FS02</accession>
<sequence length="254" mass="26620">MPRSMQTRPSDSSIAKGKDTMMGYKALAAALLLLCITAGAKADDKPTADLLFVLSADQATFTTATSLTMQNVSATAQFYGKGARAGVTPTGAFVNSTAGAQYVAAASGMWLNNPTATVYGFNANNTGHAVILTLANPTANSAEKTVTFDVGIVADKSAIKTSKGVANEEEEPAANQAGYLLTSVQPETVLREVAIFIDVNSESVQPDASEKTWFRPYYGGYGCGWGCGGGYGYRRDYGYGGYNRGWGGGYGWGK</sequence>
<gene>
    <name evidence="1" type="primary">g2313</name>
    <name evidence="1" type="ORF">VP750_LOCUS1981</name>
</gene>
<evidence type="ECO:0000313" key="1">
    <source>
        <dbReference type="EMBL" id="CAL5220322.1"/>
    </source>
</evidence>
<dbReference type="EMBL" id="CAXHTA020000003">
    <property type="protein sequence ID" value="CAL5220322.1"/>
    <property type="molecule type" value="Genomic_DNA"/>
</dbReference>
<protein>
    <submittedName>
        <fullName evidence="1">G2313 protein</fullName>
    </submittedName>
</protein>